<gene>
    <name evidence="8" type="primary">ALE1</name>
    <name evidence="8" type="ORF">TSPGSL018_26726</name>
</gene>
<evidence type="ECO:0000256" key="1">
    <source>
        <dbReference type="ARBA" id="ARBA00004141"/>
    </source>
</evidence>
<dbReference type="AlphaFoldDB" id="A0A061RTU9"/>
<feature type="non-terminal residue" evidence="8">
    <location>
        <position position="1"/>
    </location>
</feature>
<feature type="transmembrane region" description="Helical" evidence="7">
    <location>
        <begin position="207"/>
        <end position="231"/>
    </location>
</feature>
<dbReference type="GO" id="GO:0016020">
    <property type="term" value="C:membrane"/>
    <property type="evidence" value="ECO:0007669"/>
    <property type="project" value="UniProtKB-SubCell"/>
</dbReference>
<reference evidence="8" key="1">
    <citation type="submission" date="2014-05" db="EMBL/GenBank/DDBJ databases">
        <title>The transcriptome of the halophilic microalga Tetraselmis sp. GSL018 isolated from the Great Salt Lake, Utah.</title>
        <authorList>
            <person name="Jinkerson R.E."/>
            <person name="D'Adamo S."/>
            <person name="Posewitz M.C."/>
        </authorList>
    </citation>
    <scope>NUCLEOTIDE SEQUENCE</scope>
    <source>
        <strain evidence="8">GSL018</strain>
    </source>
</reference>
<dbReference type="Pfam" id="PF03062">
    <property type="entry name" value="MBOAT"/>
    <property type="match status" value="1"/>
</dbReference>
<keyword evidence="4 7" id="KW-1133">Transmembrane helix</keyword>
<dbReference type="EMBL" id="GBEZ01011647">
    <property type="protein sequence ID" value="JAC74159.1"/>
    <property type="molecule type" value="Transcribed_RNA"/>
</dbReference>
<evidence type="ECO:0000256" key="4">
    <source>
        <dbReference type="ARBA" id="ARBA00022989"/>
    </source>
</evidence>
<evidence type="ECO:0000256" key="2">
    <source>
        <dbReference type="ARBA" id="ARBA00022679"/>
    </source>
</evidence>
<protein>
    <submittedName>
        <fullName evidence="8">Lysophospholipid acyltransferase</fullName>
    </submittedName>
</protein>
<comment type="subcellular location">
    <subcellularLocation>
        <location evidence="1">Membrane</location>
        <topology evidence="1">Multi-pass membrane protein</topology>
    </subcellularLocation>
</comment>
<proteinExistence type="predicted"/>
<feature type="transmembrane region" description="Helical" evidence="7">
    <location>
        <begin position="243"/>
        <end position="261"/>
    </location>
</feature>
<name>A0A061RTU9_9CHLO</name>
<accession>A0A061RTU9</accession>
<evidence type="ECO:0000256" key="6">
    <source>
        <dbReference type="ARBA" id="ARBA00023315"/>
    </source>
</evidence>
<organism evidence="8">
    <name type="scientific">Tetraselmis sp. GSL018</name>
    <dbReference type="NCBI Taxonomy" id="582737"/>
    <lineage>
        <taxon>Eukaryota</taxon>
        <taxon>Viridiplantae</taxon>
        <taxon>Chlorophyta</taxon>
        <taxon>core chlorophytes</taxon>
        <taxon>Chlorodendrophyceae</taxon>
        <taxon>Chlorodendrales</taxon>
        <taxon>Chlorodendraceae</taxon>
        <taxon>Tetraselmis</taxon>
    </lineage>
</organism>
<dbReference type="InterPro" id="IPR049941">
    <property type="entry name" value="LPLAT_7/PORCN-like"/>
</dbReference>
<dbReference type="PANTHER" id="PTHR13906:SF4">
    <property type="entry name" value="LYSOPHOSPHOLIPID ACYLTRANSFERASE 6"/>
    <property type="match status" value="1"/>
</dbReference>
<keyword evidence="2 8" id="KW-0808">Transferase</keyword>
<keyword evidence="5 7" id="KW-0472">Membrane</keyword>
<evidence type="ECO:0000256" key="5">
    <source>
        <dbReference type="ARBA" id="ARBA00023136"/>
    </source>
</evidence>
<evidence type="ECO:0000256" key="3">
    <source>
        <dbReference type="ARBA" id="ARBA00022692"/>
    </source>
</evidence>
<evidence type="ECO:0000256" key="7">
    <source>
        <dbReference type="SAM" id="Phobius"/>
    </source>
</evidence>
<dbReference type="GO" id="GO:0030258">
    <property type="term" value="P:lipid modification"/>
    <property type="evidence" value="ECO:0007669"/>
    <property type="project" value="TreeGrafter"/>
</dbReference>
<evidence type="ECO:0000313" key="8">
    <source>
        <dbReference type="EMBL" id="JAC74159.1"/>
    </source>
</evidence>
<keyword evidence="3 7" id="KW-0812">Transmembrane</keyword>
<dbReference type="GO" id="GO:0008654">
    <property type="term" value="P:phospholipid biosynthetic process"/>
    <property type="evidence" value="ECO:0007669"/>
    <property type="project" value="TreeGrafter"/>
</dbReference>
<feature type="transmembrane region" description="Helical" evidence="7">
    <location>
        <begin position="79"/>
        <end position="97"/>
    </location>
</feature>
<dbReference type="GO" id="GO:0019432">
    <property type="term" value="P:triglyceride biosynthetic process"/>
    <property type="evidence" value="ECO:0007669"/>
    <property type="project" value="TreeGrafter"/>
</dbReference>
<dbReference type="GO" id="GO:0016746">
    <property type="term" value="F:acyltransferase activity"/>
    <property type="evidence" value="ECO:0007669"/>
    <property type="project" value="UniProtKB-KW"/>
</dbReference>
<dbReference type="PANTHER" id="PTHR13906">
    <property type="entry name" value="PORCUPINE"/>
    <property type="match status" value="1"/>
</dbReference>
<dbReference type="InterPro" id="IPR004299">
    <property type="entry name" value="MBOAT_fam"/>
</dbReference>
<keyword evidence="6 8" id="KW-0012">Acyltransferase</keyword>
<dbReference type="GO" id="GO:0005783">
    <property type="term" value="C:endoplasmic reticulum"/>
    <property type="evidence" value="ECO:0007669"/>
    <property type="project" value="TreeGrafter"/>
</dbReference>
<sequence length="286" mass="31755">EFMSRRGLWSPEAARPMPNPLPRGLRQLGQALLCLGAHLALTHAGFGVSTLTTPWFFGLPLLRKFGIIWIVGFTTRWKYYFVWSLAHAAMVASGLGFEGFGDDGSPKWDRGRNQDILGLELCPSGAEVPLNWNVRTGMWLRNYVYDRLTPIDKKPGFWALLITQLVSGVWHGLFPGYIMFFSGSAIMVFSSRVIYGQQKRLRGALRLAAVALHTLYTSVLLNFLATAFQLLTWEESIRVWASVYYAPLLLALAICAVGPVLPRGRSAKAVAENGNHSANNEGAKQK</sequence>
<feature type="transmembrane region" description="Helical" evidence="7">
    <location>
        <begin position="174"/>
        <end position="195"/>
    </location>
</feature>